<dbReference type="SUPFAM" id="SSF52980">
    <property type="entry name" value="Restriction endonuclease-like"/>
    <property type="match status" value="1"/>
</dbReference>
<keyword evidence="3" id="KW-0547">Nucleotide-binding</keyword>
<dbReference type="Pfam" id="PF00271">
    <property type="entry name" value="Helicase_C"/>
    <property type="match status" value="1"/>
</dbReference>
<dbReference type="Pfam" id="PF04471">
    <property type="entry name" value="Mrr_cat"/>
    <property type="match status" value="1"/>
</dbReference>
<keyword evidence="3" id="KW-0378">Hydrolase</keyword>
<dbReference type="RefSeq" id="WP_380549357.1">
    <property type="nucleotide sequence ID" value="NZ_JBHEZY010000002.1"/>
</dbReference>
<dbReference type="InterPro" id="IPR007560">
    <property type="entry name" value="Restrct_endonuc_IV_Mrr"/>
</dbReference>
<dbReference type="Gene3D" id="3.40.50.300">
    <property type="entry name" value="P-loop containing nucleotide triphosphate hydrolases"/>
    <property type="match status" value="2"/>
</dbReference>
<dbReference type="EMBL" id="JBHEZY010000002">
    <property type="protein sequence ID" value="MFC1430122.1"/>
    <property type="molecule type" value="Genomic_DNA"/>
</dbReference>
<dbReference type="InterPro" id="IPR011856">
    <property type="entry name" value="tRNA_endonuc-like_dom_sf"/>
</dbReference>
<dbReference type="PROSITE" id="PS51192">
    <property type="entry name" value="HELICASE_ATP_BIND_1"/>
    <property type="match status" value="1"/>
</dbReference>
<evidence type="ECO:0000313" key="3">
    <source>
        <dbReference type="EMBL" id="MFC1430122.1"/>
    </source>
</evidence>
<dbReference type="Pfam" id="PF04851">
    <property type="entry name" value="ResIII"/>
    <property type="match status" value="1"/>
</dbReference>
<dbReference type="InterPro" id="IPR006935">
    <property type="entry name" value="Helicase/UvrB_N"/>
</dbReference>
<reference evidence="3 4" key="1">
    <citation type="submission" date="2024-09" db="EMBL/GenBank/DDBJ databases">
        <authorList>
            <person name="Lee S.D."/>
        </authorList>
    </citation>
    <scope>NUCLEOTIDE SEQUENCE [LARGE SCALE GENOMIC DNA]</scope>
    <source>
        <strain evidence="3 4">N1-3</strain>
    </source>
</reference>
<comment type="caution">
    <text evidence="3">The sequence shown here is derived from an EMBL/GenBank/DDBJ whole genome shotgun (WGS) entry which is preliminary data.</text>
</comment>
<accession>A0ABV6WVS1</accession>
<evidence type="ECO:0000259" key="1">
    <source>
        <dbReference type="PROSITE" id="PS51192"/>
    </source>
</evidence>
<feature type="domain" description="Helicase C-terminal" evidence="2">
    <location>
        <begin position="378"/>
        <end position="533"/>
    </location>
</feature>
<dbReference type="InterPro" id="IPR027417">
    <property type="entry name" value="P-loop_NTPase"/>
</dbReference>
<dbReference type="PROSITE" id="PS51194">
    <property type="entry name" value="HELICASE_CTER"/>
    <property type="match status" value="1"/>
</dbReference>
<keyword evidence="3" id="KW-0347">Helicase</keyword>
<dbReference type="CDD" id="cd18799">
    <property type="entry name" value="SF2_C_EcoAI-like"/>
    <property type="match status" value="1"/>
</dbReference>
<keyword evidence="3" id="KW-0067">ATP-binding</keyword>
<dbReference type="InterPro" id="IPR001650">
    <property type="entry name" value="Helicase_C-like"/>
</dbReference>
<dbReference type="InterPro" id="IPR011335">
    <property type="entry name" value="Restrct_endonuc-II-like"/>
</dbReference>
<dbReference type="GO" id="GO:0004386">
    <property type="term" value="F:helicase activity"/>
    <property type="evidence" value="ECO:0007669"/>
    <property type="project" value="UniProtKB-KW"/>
</dbReference>
<dbReference type="SMART" id="SM00487">
    <property type="entry name" value="DEXDc"/>
    <property type="match status" value="1"/>
</dbReference>
<feature type="domain" description="Helicase ATP-binding" evidence="1">
    <location>
        <begin position="157"/>
        <end position="320"/>
    </location>
</feature>
<dbReference type="SMART" id="SM00490">
    <property type="entry name" value="HELICc"/>
    <property type="match status" value="1"/>
</dbReference>
<dbReference type="InterPro" id="IPR050742">
    <property type="entry name" value="Helicase_Restrict-Modif_Enz"/>
</dbReference>
<gene>
    <name evidence="3" type="ORF">ACEZDB_05545</name>
</gene>
<dbReference type="SUPFAM" id="SSF52540">
    <property type="entry name" value="P-loop containing nucleoside triphosphate hydrolases"/>
    <property type="match status" value="1"/>
</dbReference>
<dbReference type="Gene3D" id="3.40.1350.10">
    <property type="match status" value="1"/>
</dbReference>
<proteinExistence type="predicted"/>
<evidence type="ECO:0000313" key="4">
    <source>
        <dbReference type="Proteomes" id="UP001592530"/>
    </source>
</evidence>
<organism evidence="3 4">
    <name type="scientific">Streptacidiphilus alkalitolerans</name>
    <dbReference type="NCBI Taxonomy" id="3342712"/>
    <lineage>
        <taxon>Bacteria</taxon>
        <taxon>Bacillati</taxon>
        <taxon>Actinomycetota</taxon>
        <taxon>Actinomycetes</taxon>
        <taxon>Kitasatosporales</taxon>
        <taxon>Streptomycetaceae</taxon>
        <taxon>Streptacidiphilus</taxon>
    </lineage>
</organism>
<name>A0ABV6WVS1_9ACTN</name>
<dbReference type="InterPro" id="IPR014001">
    <property type="entry name" value="Helicase_ATP-bd"/>
</dbReference>
<dbReference type="PANTHER" id="PTHR47396:SF1">
    <property type="entry name" value="ATP-DEPENDENT HELICASE IRC3-RELATED"/>
    <property type="match status" value="1"/>
</dbReference>
<sequence>MSQRIVTELQLSGTGWQALERTVQRLITAGGYTGVQLAGAAGDGGADVIATRNGRRWLFQVKRWRAPVGPDVIAETVAACKRYDADIPVVVSPSGFEPRVRAQQEQLSGRGLPLQLWDRQTLLRQAARVPAAPLSEREPERYQLRSYQEAAVGRMMGELLNGTRSALVVLATGLGKTFVAAEFHRRFSSTRTGAKTLVLAHRNELVYQLERAFWPMLPASCATGVWNGNERPSPQVLADLDIVFACVDSVAGAVNSGRSLPDFGLVVVDECHHLGTTAYDTVLEELSAGDGGAFLVGLTATPWRPDGTALRRWFDYPIADIDLVRGLREGYLANVDYRMYTDNIDWQALSAGLPKSAPTLTPRGINRTLFIEEWDDAVVGRLAEAWREQDSPRGIVFCGTIDHAERMAARINALGFTRAEAIASRNSAGKAVDAATRNRILWDFADGRTGVLCSVDVLNEGVDVPDVNIVVFQRVTHSRRIFVQQLGRGLRLSPGKDRVIVLDFVSDIRRFAAGLSLQDSLGDPSARRDPRVSIGSRVTFMRANDEDERGAQFLREWLGDLQAVENAGEDAHVLRYPPGSALSKVAKQ</sequence>
<dbReference type="Proteomes" id="UP001592530">
    <property type="component" value="Unassembled WGS sequence"/>
</dbReference>
<dbReference type="PANTHER" id="PTHR47396">
    <property type="entry name" value="TYPE I RESTRICTION ENZYME ECOKI R PROTEIN"/>
    <property type="match status" value="1"/>
</dbReference>
<protein>
    <submittedName>
        <fullName evidence="3">DEAD/DEAH box helicase family protein</fullName>
    </submittedName>
</protein>
<evidence type="ECO:0000259" key="2">
    <source>
        <dbReference type="PROSITE" id="PS51194"/>
    </source>
</evidence>